<evidence type="ECO:0000256" key="1">
    <source>
        <dbReference type="ARBA" id="ARBA00022801"/>
    </source>
</evidence>
<proteinExistence type="predicted"/>
<comment type="caution">
    <text evidence="4">The sequence shown here is derived from an EMBL/GenBank/DDBJ whole genome shotgun (WGS) entry which is preliminary data.</text>
</comment>
<evidence type="ECO:0000256" key="2">
    <source>
        <dbReference type="SAM" id="SignalP"/>
    </source>
</evidence>
<name>A0ABW5AVH5_9FLAO</name>
<feature type="chain" id="PRO_5046204717" evidence="2">
    <location>
        <begin position="24"/>
        <end position="283"/>
    </location>
</feature>
<dbReference type="Proteomes" id="UP001597344">
    <property type="component" value="Unassembled WGS sequence"/>
</dbReference>
<dbReference type="InterPro" id="IPR029058">
    <property type="entry name" value="AB_hydrolase_fold"/>
</dbReference>
<feature type="domain" description="AB hydrolase-1" evidence="3">
    <location>
        <begin position="35"/>
        <end position="273"/>
    </location>
</feature>
<dbReference type="Gene3D" id="3.40.50.1820">
    <property type="entry name" value="alpha/beta hydrolase"/>
    <property type="match status" value="1"/>
</dbReference>
<dbReference type="PANTHER" id="PTHR46118:SF4">
    <property type="entry name" value="PROTEIN ABHD11"/>
    <property type="match status" value="1"/>
</dbReference>
<dbReference type="InterPro" id="IPR000073">
    <property type="entry name" value="AB_hydrolase_1"/>
</dbReference>
<protein>
    <submittedName>
        <fullName evidence="4">Alpha/beta fold hydrolase</fullName>
    </submittedName>
</protein>
<reference evidence="5" key="1">
    <citation type="journal article" date="2019" name="Int. J. Syst. Evol. Microbiol.">
        <title>The Global Catalogue of Microorganisms (GCM) 10K type strain sequencing project: providing services to taxonomists for standard genome sequencing and annotation.</title>
        <authorList>
            <consortium name="The Broad Institute Genomics Platform"/>
            <consortium name="The Broad Institute Genome Sequencing Center for Infectious Disease"/>
            <person name="Wu L."/>
            <person name="Ma J."/>
        </authorList>
    </citation>
    <scope>NUCLEOTIDE SEQUENCE [LARGE SCALE GENOMIC DNA]</scope>
    <source>
        <strain evidence="5">DT92</strain>
    </source>
</reference>
<organism evidence="4 5">
    <name type="scientific">Aquimarina celericrescens</name>
    <dbReference type="NCBI Taxonomy" id="1964542"/>
    <lineage>
        <taxon>Bacteria</taxon>
        <taxon>Pseudomonadati</taxon>
        <taxon>Bacteroidota</taxon>
        <taxon>Flavobacteriia</taxon>
        <taxon>Flavobacteriales</taxon>
        <taxon>Flavobacteriaceae</taxon>
        <taxon>Aquimarina</taxon>
    </lineage>
</organism>
<keyword evidence="1 4" id="KW-0378">Hydrolase</keyword>
<evidence type="ECO:0000259" key="3">
    <source>
        <dbReference type="Pfam" id="PF12697"/>
    </source>
</evidence>
<dbReference type="PANTHER" id="PTHR46118">
    <property type="entry name" value="PROTEIN ABHD11"/>
    <property type="match status" value="1"/>
</dbReference>
<accession>A0ABW5AVH5</accession>
<keyword evidence="2" id="KW-0732">Signal</keyword>
<evidence type="ECO:0000313" key="5">
    <source>
        <dbReference type="Proteomes" id="UP001597344"/>
    </source>
</evidence>
<dbReference type="RefSeq" id="WP_378318822.1">
    <property type="nucleotide sequence ID" value="NZ_JBHUHY010000002.1"/>
</dbReference>
<sequence length="283" mass="31710">MKTFKITLVLLAIVSLGYSQTPAIISQVIGKGTPILFLPGFTTPGSIFNETADRLTIKNEAHFISYAGFNGNAAIPITDKTPWYNTIREELVAYIKNNNLENVTIIGHSMGGNLATDLAAILPDTITNLIIIDAIPCMRELMMPGVPASTLHYESPYNMQMIAMEDAQFKQTATMMSQNMTNNKDKVETLINWILEADRKTYVYGYTDLLKLDLRPVLDKVTAKTLILGASFPTVEVAKSNYEKQYAKLANKTISMASESKHFIMFDQPEWYYAQINDFLTHE</sequence>
<gene>
    <name evidence="4" type="ORF">ACFSJT_03555</name>
</gene>
<dbReference type="Pfam" id="PF12697">
    <property type="entry name" value="Abhydrolase_6"/>
    <property type="match status" value="1"/>
</dbReference>
<evidence type="ECO:0000313" key="4">
    <source>
        <dbReference type="EMBL" id="MFD2185854.1"/>
    </source>
</evidence>
<dbReference type="SUPFAM" id="SSF53474">
    <property type="entry name" value="alpha/beta-Hydrolases"/>
    <property type="match status" value="1"/>
</dbReference>
<keyword evidence="5" id="KW-1185">Reference proteome</keyword>
<dbReference type="GO" id="GO:0016787">
    <property type="term" value="F:hydrolase activity"/>
    <property type="evidence" value="ECO:0007669"/>
    <property type="project" value="UniProtKB-KW"/>
</dbReference>
<feature type="signal peptide" evidence="2">
    <location>
        <begin position="1"/>
        <end position="23"/>
    </location>
</feature>
<dbReference type="EMBL" id="JBHUHY010000002">
    <property type="protein sequence ID" value="MFD2185854.1"/>
    <property type="molecule type" value="Genomic_DNA"/>
</dbReference>